<proteinExistence type="predicted"/>
<dbReference type="Proteomes" id="UP000307173">
    <property type="component" value="Unassembled WGS sequence"/>
</dbReference>
<dbReference type="OrthoDB" id="9994419at2759"/>
<dbReference type="SUPFAM" id="SSF52047">
    <property type="entry name" value="RNI-like"/>
    <property type="match status" value="1"/>
</dbReference>
<organism evidence="1 2">
    <name type="scientific">Pichia inconspicua</name>
    <dbReference type="NCBI Taxonomy" id="52247"/>
    <lineage>
        <taxon>Eukaryota</taxon>
        <taxon>Fungi</taxon>
        <taxon>Dikarya</taxon>
        <taxon>Ascomycota</taxon>
        <taxon>Saccharomycotina</taxon>
        <taxon>Pichiomycetes</taxon>
        <taxon>Pichiales</taxon>
        <taxon>Pichiaceae</taxon>
        <taxon>Pichia</taxon>
    </lineage>
</organism>
<reference evidence="1 2" key="1">
    <citation type="journal article" date="2019" name="Front. Genet.">
        <title>Whole-Genome Sequencing of the Opportunistic Yeast Pathogen Candida inconspicua Uncovers Its Hybrid Origin.</title>
        <authorList>
            <person name="Mixao V."/>
            <person name="Hansen A.P."/>
            <person name="Saus E."/>
            <person name="Boekhout T."/>
            <person name="Lass-Florl C."/>
            <person name="Gabaldon T."/>
        </authorList>
    </citation>
    <scope>NUCLEOTIDE SEQUENCE [LARGE SCALE GENOMIC DNA]</scope>
    <source>
        <strain evidence="1 2">CBS 180</strain>
    </source>
</reference>
<dbReference type="InterPro" id="IPR032675">
    <property type="entry name" value="LRR_dom_sf"/>
</dbReference>
<dbReference type="AlphaFoldDB" id="A0A4T0WVM3"/>
<dbReference type="STRING" id="52247.A0A4T0WVM3"/>
<evidence type="ECO:0000313" key="2">
    <source>
        <dbReference type="Proteomes" id="UP000307173"/>
    </source>
</evidence>
<keyword evidence="2" id="KW-1185">Reference proteome</keyword>
<evidence type="ECO:0000313" key="1">
    <source>
        <dbReference type="EMBL" id="TID14887.1"/>
    </source>
</evidence>
<name>A0A4T0WVM3_9ASCO</name>
<gene>
    <name evidence="1" type="ORF">CANINC_004558</name>
</gene>
<dbReference type="PANTHER" id="PTHR13318:SF95">
    <property type="entry name" value="F-BOX PROTEIN YLR352W"/>
    <property type="match status" value="1"/>
</dbReference>
<sequence>MATLPPLSLFSNSSNSAQNIDQNNLNSNSNQNYFNSDITLNNTDDVFSLHQISRLFPFSVEITDKIIGYAYYMDAQHVVKYDDDTNEPSQNKTCVSSSAKNTTGSRFSNLDNLMLVNSGFHFLCLQYQYKYCKFIRSFNFSKFLLNLINNPYLGNYIESLDFQEFTAVGLGKSIESICKIPNLTSVTLLKCLDFCSKNLKNLLLNESIDIDINFDVLNYIFNNLPKLKSLDFCGSSNDNFIDYFNDLVIENDLIHLENLSFHECLNFPTITYDKILQHTPNLKKLDLSHTQITIKSLLQFLNPNTKLTHLSLRKCTQLGTITDLIKLLQHPAVCGNLEENLSKDDDIEMKDIEENSKQQLRWLNIQHCFSSNTLTCERLDQIIKIISSGAPDLKYLNLNGFANLNANHVEKICENLKQLQSLSICDVKLDPTDINDLNILNKLNDLPNLRFLDISNNLYNFTGLRNLIQTLDNIEVLEVKPYLTDNLSHVFNVGNDYWRVFNNKGISRRCWIHKLNNLNENQLYDNYENESSGSRLMEWDSNGNIIYQKIKKVDWLGLACVKINLVEDEFNTTYNKDLGETFDNDFGNDLSVRGLYKYYSLNV</sequence>
<dbReference type="PANTHER" id="PTHR13318">
    <property type="entry name" value="PARTNER OF PAIRED, ISOFORM B-RELATED"/>
    <property type="match status" value="1"/>
</dbReference>
<dbReference type="GO" id="GO:0031146">
    <property type="term" value="P:SCF-dependent proteasomal ubiquitin-dependent protein catabolic process"/>
    <property type="evidence" value="ECO:0007669"/>
    <property type="project" value="TreeGrafter"/>
</dbReference>
<dbReference type="Gene3D" id="3.80.10.10">
    <property type="entry name" value="Ribonuclease Inhibitor"/>
    <property type="match status" value="1"/>
</dbReference>
<comment type="caution">
    <text evidence="1">The sequence shown here is derived from an EMBL/GenBank/DDBJ whole genome shotgun (WGS) entry which is preliminary data.</text>
</comment>
<accession>A0A4T0WVM3</accession>
<protein>
    <submittedName>
        <fullName evidence="1">Uncharacterized protein</fullName>
    </submittedName>
</protein>
<dbReference type="GO" id="GO:0019005">
    <property type="term" value="C:SCF ubiquitin ligase complex"/>
    <property type="evidence" value="ECO:0007669"/>
    <property type="project" value="TreeGrafter"/>
</dbReference>
<dbReference type="EMBL" id="SELW01000657">
    <property type="protein sequence ID" value="TID14887.1"/>
    <property type="molecule type" value="Genomic_DNA"/>
</dbReference>